<dbReference type="GO" id="GO:0016020">
    <property type="term" value="C:membrane"/>
    <property type="evidence" value="ECO:0007669"/>
    <property type="project" value="InterPro"/>
</dbReference>
<accession>A0A1S8X7A7</accession>
<dbReference type="SUPFAM" id="SSF49313">
    <property type="entry name" value="Cadherin-like"/>
    <property type="match status" value="1"/>
</dbReference>
<dbReference type="Gene3D" id="2.60.40.60">
    <property type="entry name" value="Cadherins"/>
    <property type="match status" value="1"/>
</dbReference>
<keyword evidence="3" id="KW-1185">Reference proteome</keyword>
<dbReference type="CDD" id="cd11304">
    <property type="entry name" value="Cadherin_repeat"/>
    <property type="match status" value="1"/>
</dbReference>
<evidence type="ECO:0008006" key="4">
    <source>
        <dbReference type="Google" id="ProtNLM"/>
    </source>
</evidence>
<feature type="region of interest" description="Disordered" evidence="1">
    <location>
        <begin position="169"/>
        <end position="189"/>
    </location>
</feature>
<dbReference type="InterPro" id="IPR015919">
    <property type="entry name" value="Cadherin-like_sf"/>
</dbReference>
<feature type="region of interest" description="Disordered" evidence="1">
    <location>
        <begin position="643"/>
        <end position="670"/>
    </location>
</feature>
<dbReference type="EMBL" id="KV891740">
    <property type="protein sequence ID" value="OON22552.1"/>
    <property type="molecule type" value="Genomic_DNA"/>
</dbReference>
<name>A0A1S8X7A7_OPIVI</name>
<dbReference type="Proteomes" id="UP000243686">
    <property type="component" value="Unassembled WGS sequence"/>
</dbReference>
<gene>
    <name evidence="2" type="ORF">X801_01542</name>
</gene>
<protein>
    <recommendedName>
        <fullName evidence="4">F5/8 type C domain-containing protein</fullName>
    </recommendedName>
</protein>
<dbReference type="GO" id="GO:0005509">
    <property type="term" value="F:calcium ion binding"/>
    <property type="evidence" value="ECO:0007669"/>
    <property type="project" value="InterPro"/>
</dbReference>
<reference evidence="2 3" key="1">
    <citation type="submission" date="2015-03" db="EMBL/GenBank/DDBJ databases">
        <title>Draft genome of the nematode, Opisthorchis viverrini.</title>
        <authorList>
            <person name="Mitreva M."/>
        </authorList>
    </citation>
    <scope>NUCLEOTIDE SEQUENCE [LARGE SCALE GENOMIC DNA]</scope>
    <source>
        <strain evidence="2">Khon Kaen</strain>
    </source>
</reference>
<dbReference type="Gene3D" id="2.60.120.260">
    <property type="entry name" value="Galactose-binding domain-like"/>
    <property type="match status" value="1"/>
</dbReference>
<evidence type="ECO:0000256" key="1">
    <source>
        <dbReference type="SAM" id="MobiDB-lite"/>
    </source>
</evidence>
<feature type="compositionally biased region" description="Basic and acidic residues" evidence="1">
    <location>
        <begin position="174"/>
        <end position="183"/>
    </location>
</feature>
<proteinExistence type="predicted"/>
<sequence>MAHIRLYPTAFGYVLFTHKLCYIVSVRSDLSLPVIPQQPQAKCVDSGCDKKESCDSSSNHRPEFRRTSYVFELKSPSPENVKSLVGTVEAENLDDPTGRCGVVNYYASVEGSSIPIEIGRETGEIIITDWSTFDLWPKTYEFNVTAQYPGQTTHDASWTTVELIVHQESGDGEESLRRSKRSADNPPTELTFSMEKLTDLESMDLCRGCFWKVKLVLGLPTGNHQPTVELFAFSDESAPQGYVRKVRLVRQGSKIRSPISVSTSTINNILEMGVTHMAVDLGSLQVEEGASSAEDFQVILEFEMGLSDHSSLPDASTITGGAGALLGETLWIGAVNARTAPPLDYKIEIANCPASVHPGDVIALTIDTVLPFASGNYSFEVNSITPSVSIQHVELQPGAGFGSSLQATQKRIIDVQDSLVLGKTIQTIITDASDTRNSDANRGIKIMAYVQVSPFAATRMSVSIYSYLPNGLSVIRTCDSVITTTKPADFTETIAQMTAPTVENAAATEKLVNITFPLSVPASSKQSYSITLEVTDVPGAELGHATMTIVDSKIASLRSGTPLLTSFSRSGDDNLVLKAQTFLGTVHNSDGSSAASLSVSSLIKLRTEDVLKPDTSILLRATLAWEGGSQDPLSVSVTSAAKSTPTASLGGEKVPQISLEKSQPSGEDPTADYGTVLRMKVKFASDVVYMPVTFRMEFSPNLVKLLDSRFESLDLCFGSVVPVGIGFSPNGENIYDLMLPSIYAPCVVMPQDGWVVFRFVVSSPSRFTAKASVVINQLTYEKQLEVLVTPFSSPLELSDQDVPLVNVTYANMVNYEEDKLIYPGVNLLLLTLTIKPDTKQKYTLQVSSADTAKAQACYPRVLSFDSEVGFEIKEPTPTETGADVEIGYVFYQDTKIDASLGTMVGVHTLAYALPLRTIQNLRVELTATLTYGTRTIAKTITSALTSVPGPTLSSTADAGSLELFDLDPRSKYSPVFLAAPGEVVKFYYEIRLQETKCSSYKVTVTHSNDATWPVDLSGIYLHSHGASIWCLDTVPTFTSVKSPGDPVVTNQMDMEVGTVCSQGTTDSWVRFLIYARPWFSPPNKETISGTVQRAIKVVLTEDGSENEGAGRDLQFTVDPNKVMAERPSKSSVTAALEFSPPSAEGHPGKTTAITAKIRVPPAAKFPESQLTFHCEATGRPSQAACTFSEVTISAGRDFASLESETLNVTITSDAESGQLNKAVVSLGNLVQTGISALLGLKVSDSDVLSAVVKVKLADSENANNDANIPIRVTVKLGSQTTTETENIRVIRTGSETMELKLVSELLNFDGSSQFQPDFSSNFTYDFETCSQSLQIRVNRSMRDSSQLECQEQFLQVHNGKIFTEVTIADQSTGSPQFQPSEANSDPRITNFKAGGFYFDQQAWVLFNLKVASKLELSGGLMSLNAALVVELICMAYPRTNPTPSDGVGGRPARFVVTQYVPVGEPGGCMESLEISDPAKVFDCQITSFSSADPNHRAPNIRYTSTVGWRPPVRSGTFARYRYVDIIFGKKTSVKEVKVKLLSDANKVTKMDIYGTNDGRSFFFHEQALVNYLDNLRGSVRLTGKLNSRGLRLVVSEQQKEDEQVTFTIDLWGCGKQEDSRSFDPCSMTHYSLAPKDGFLPAPFTIEPRVFLYANEQLFFCDLILDPFVTFSRRKRCYRASNEQPIKWFDLGPSASQVLTYLPTEGILFAIGSDGQSLVQSSNLGKKWTVINLSAYQIQVNTATSSVNATAIPWSIIPGRFDAATNGAACTAYTGGSWNICYDGIYQNAQLILDWNTKCPAFSPPRI</sequence>
<evidence type="ECO:0000313" key="3">
    <source>
        <dbReference type="Proteomes" id="UP000243686"/>
    </source>
</evidence>
<organism evidence="2 3">
    <name type="scientific">Opisthorchis viverrini</name>
    <name type="common">Southeast Asian liver fluke</name>
    <dbReference type="NCBI Taxonomy" id="6198"/>
    <lineage>
        <taxon>Eukaryota</taxon>
        <taxon>Metazoa</taxon>
        <taxon>Spiralia</taxon>
        <taxon>Lophotrochozoa</taxon>
        <taxon>Platyhelminthes</taxon>
        <taxon>Trematoda</taxon>
        <taxon>Digenea</taxon>
        <taxon>Opisthorchiida</taxon>
        <taxon>Opisthorchiata</taxon>
        <taxon>Opisthorchiidae</taxon>
        <taxon>Opisthorchis</taxon>
    </lineage>
</organism>
<evidence type="ECO:0000313" key="2">
    <source>
        <dbReference type="EMBL" id="OON22552.1"/>
    </source>
</evidence>